<protein>
    <submittedName>
        <fullName evidence="5">TetR/AcrR family transcriptional regulator</fullName>
    </submittedName>
</protein>
<name>A0ABZ2XP28_9RHOB</name>
<dbReference type="PANTHER" id="PTHR47506:SF10">
    <property type="entry name" value="TRANSCRIPTIONAL REGULATORY PROTEIN"/>
    <property type="match status" value="1"/>
</dbReference>
<organism evidence="5 6">
    <name type="scientific">Aliisedimentitalea scapharcae</name>
    <dbReference type="NCBI Taxonomy" id="1524259"/>
    <lineage>
        <taxon>Bacteria</taxon>
        <taxon>Pseudomonadati</taxon>
        <taxon>Pseudomonadota</taxon>
        <taxon>Alphaproteobacteria</taxon>
        <taxon>Rhodobacterales</taxon>
        <taxon>Roseobacteraceae</taxon>
        <taxon>Aliisedimentitalea</taxon>
    </lineage>
</organism>
<evidence type="ECO:0000313" key="5">
    <source>
        <dbReference type="EMBL" id="WZK87107.1"/>
    </source>
</evidence>
<dbReference type="PANTHER" id="PTHR47506">
    <property type="entry name" value="TRANSCRIPTIONAL REGULATORY PROTEIN"/>
    <property type="match status" value="1"/>
</dbReference>
<keyword evidence="2" id="KW-0238">DNA-binding</keyword>
<keyword evidence="6" id="KW-1185">Reference proteome</keyword>
<dbReference type="InterPro" id="IPR036271">
    <property type="entry name" value="Tet_transcr_reg_TetR-rel_C_sf"/>
</dbReference>
<dbReference type="RefSeq" id="WP_406644334.1">
    <property type="nucleotide sequence ID" value="NZ_CP123584.1"/>
</dbReference>
<reference evidence="5 6" key="1">
    <citation type="submission" date="2023-04" db="EMBL/GenBank/DDBJ databases">
        <title>Complete genome sequence of Alisedimentitalea scapharcae.</title>
        <authorList>
            <person name="Rong J.-C."/>
            <person name="Yi M.-L."/>
            <person name="Zhao Q."/>
        </authorList>
    </citation>
    <scope>NUCLEOTIDE SEQUENCE [LARGE SCALE GENOMIC DNA]</scope>
    <source>
        <strain evidence="5 6">KCTC 42119</strain>
    </source>
</reference>
<sequence length="188" mass="21063">MSRPRQFDETNALEGAMVMFWTRGYAATNLPDLLDAMSLTRGSFYKAFTDKHSVYLRAIQHYGDTRMTTAVALLTNAANGTPRQRLTDFFLRTEYHTAKPSRTAGCFICNAIVELGPTDPVAVIACDRILNRLTDALESVVREIHPDISDPIARQKAQMLKRLYLGSHAMGRMGGSFKDWETTLSELV</sequence>
<evidence type="ECO:0000256" key="1">
    <source>
        <dbReference type="ARBA" id="ARBA00023015"/>
    </source>
</evidence>
<evidence type="ECO:0000259" key="4">
    <source>
        <dbReference type="Pfam" id="PF00440"/>
    </source>
</evidence>
<dbReference type="InterPro" id="IPR001647">
    <property type="entry name" value="HTH_TetR"/>
</dbReference>
<evidence type="ECO:0000313" key="6">
    <source>
        <dbReference type="Proteomes" id="UP001623232"/>
    </source>
</evidence>
<evidence type="ECO:0000256" key="3">
    <source>
        <dbReference type="ARBA" id="ARBA00023163"/>
    </source>
</evidence>
<evidence type="ECO:0000256" key="2">
    <source>
        <dbReference type="ARBA" id="ARBA00023125"/>
    </source>
</evidence>
<keyword evidence="1" id="KW-0805">Transcription regulation</keyword>
<feature type="domain" description="HTH tetR-type" evidence="4">
    <location>
        <begin position="13"/>
        <end position="56"/>
    </location>
</feature>
<dbReference type="SUPFAM" id="SSF46689">
    <property type="entry name" value="Homeodomain-like"/>
    <property type="match status" value="1"/>
</dbReference>
<proteinExistence type="predicted"/>
<dbReference type="Pfam" id="PF00440">
    <property type="entry name" value="TetR_N"/>
    <property type="match status" value="1"/>
</dbReference>
<dbReference type="SUPFAM" id="SSF48498">
    <property type="entry name" value="Tetracyclin repressor-like, C-terminal domain"/>
    <property type="match status" value="1"/>
</dbReference>
<dbReference type="Gene3D" id="1.10.357.10">
    <property type="entry name" value="Tetracycline Repressor, domain 2"/>
    <property type="match status" value="1"/>
</dbReference>
<dbReference type="InterPro" id="IPR009057">
    <property type="entry name" value="Homeodomain-like_sf"/>
</dbReference>
<accession>A0ABZ2XP28</accession>
<gene>
    <name evidence="5" type="ORF">QEZ52_10715</name>
</gene>
<dbReference type="EMBL" id="CP123584">
    <property type="protein sequence ID" value="WZK87107.1"/>
    <property type="molecule type" value="Genomic_DNA"/>
</dbReference>
<keyword evidence="3" id="KW-0804">Transcription</keyword>
<dbReference type="Proteomes" id="UP001623232">
    <property type="component" value="Chromosome"/>
</dbReference>
<dbReference type="Gene3D" id="1.10.10.60">
    <property type="entry name" value="Homeodomain-like"/>
    <property type="match status" value="1"/>
</dbReference>